<dbReference type="Proteomes" id="UP001486565">
    <property type="component" value="Chromosome"/>
</dbReference>
<proteinExistence type="predicted"/>
<dbReference type="PANTHER" id="PTHR23416:SF78">
    <property type="entry name" value="LIPOPOLYSACCHARIDE BIOSYNTHESIS O-ACETYL TRANSFERASE WBBJ-RELATED"/>
    <property type="match status" value="1"/>
</dbReference>
<dbReference type="InterPro" id="IPR011004">
    <property type="entry name" value="Trimer_LpxA-like_sf"/>
</dbReference>
<gene>
    <name evidence="1" type="ORF">QBE51_07920</name>
</gene>
<dbReference type="SUPFAM" id="SSF51161">
    <property type="entry name" value="Trimeric LpxA-like enzymes"/>
    <property type="match status" value="1"/>
</dbReference>
<keyword evidence="2" id="KW-1185">Reference proteome</keyword>
<dbReference type="EC" id="2.3.1.-" evidence="1"/>
<dbReference type="Gene3D" id="2.160.10.10">
    <property type="entry name" value="Hexapeptide repeat proteins"/>
    <property type="match status" value="1"/>
</dbReference>
<dbReference type="InterPro" id="IPR001451">
    <property type="entry name" value="Hexapep"/>
</dbReference>
<dbReference type="Pfam" id="PF00132">
    <property type="entry name" value="Hexapep"/>
    <property type="match status" value="1"/>
</dbReference>
<reference evidence="1 2" key="1">
    <citation type="submission" date="2023-03" db="EMBL/GenBank/DDBJ databases">
        <title>Novel Species.</title>
        <authorList>
            <person name="Ma S."/>
        </authorList>
    </citation>
    <scope>NUCLEOTIDE SEQUENCE [LARGE SCALE GENOMIC DNA]</scope>
    <source>
        <strain evidence="1 2">LIND6LT2</strain>
    </source>
</reference>
<organism evidence="1 2">
    <name type="scientific">Defluviitalea saccharophila</name>
    <dbReference type="NCBI Taxonomy" id="879970"/>
    <lineage>
        <taxon>Bacteria</taxon>
        <taxon>Bacillati</taxon>
        <taxon>Bacillota</taxon>
        <taxon>Clostridia</taxon>
        <taxon>Lachnospirales</taxon>
        <taxon>Defluviitaleaceae</taxon>
        <taxon>Defluviitalea</taxon>
    </lineage>
</organism>
<name>A0ABZ2Y0A7_9FIRM</name>
<dbReference type="InterPro" id="IPR051159">
    <property type="entry name" value="Hexapeptide_acetyltransf"/>
</dbReference>
<dbReference type="GO" id="GO:0016746">
    <property type="term" value="F:acyltransferase activity"/>
    <property type="evidence" value="ECO:0007669"/>
    <property type="project" value="UniProtKB-KW"/>
</dbReference>
<dbReference type="PANTHER" id="PTHR23416">
    <property type="entry name" value="SIALIC ACID SYNTHASE-RELATED"/>
    <property type="match status" value="1"/>
</dbReference>
<evidence type="ECO:0000313" key="2">
    <source>
        <dbReference type="Proteomes" id="UP001486565"/>
    </source>
</evidence>
<keyword evidence="1" id="KW-0808">Transferase</keyword>
<accession>A0ABZ2Y0A7</accession>
<keyword evidence="1" id="KW-0012">Acyltransferase</keyword>
<dbReference type="RefSeq" id="WP_341875762.1">
    <property type="nucleotide sequence ID" value="NZ_CP121687.1"/>
</dbReference>
<dbReference type="CDD" id="cd04647">
    <property type="entry name" value="LbH_MAT_like"/>
    <property type="match status" value="1"/>
</dbReference>
<evidence type="ECO:0000313" key="1">
    <source>
        <dbReference type="EMBL" id="WZL68757.1"/>
    </source>
</evidence>
<protein>
    <submittedName>
        <fullName evidence="1">Acyltransferase</fullName>
        <ecNumber evidence="1">2.3.1.-</ecNumber>
    </submittedName>
</protein>
<sequence length="195" mass="21833">MEKFIQTLKKSINYFKYIKMTKNTAAPITFANLFYQKILGINRHAYWPVHFTSKVTCPHNIRIGIGTAPGLSPHCYIQGINGIEIGNYTIIASGVGIISANHSIYEYTKHEKCRPIKIGKYCWIGMNAVILPGVHLGDHVVVAAGSVVNKSFPEGYCVLAGVPAKIVKTISKDKVVEKKNKYEFYGYIPKHLFKQ</sequence>
<dbReference type="EMBL" id="CP121687">
    <property type="protein sequence ID" value="WZL68757.1"/>
    <property type="molecule type" value="Genomic_DNA"/>
</dbReference>